<gene>
    <name evidence="1" type="ORF">Lmac_3114</name>
</gene>
<evidence type="ECO:0000313" key="2">
    <source>
        <dbReference type="Proteomes" id="UP000054908"/>
    </source>
</evidence>
<dbReference type="PATRIC" id="fig|466.6.peg.3333"/>
<dbReference type="Pfam" id="PF22531">
    <property type="entry name" value="DUF7002"/>
    <property type="match status" value="1"/>
</dbReference>
<organism evidence="1 2">
    <name type="scientific">Legionella maceachernii</name>
    <dbReference type="NCBI Taxonomy" id="466"/>
    <lineage>
        <taxon>Bacteria</taxon>
        <taxon>Pseudomonadati</taxon>
        <taxon>Pseudomonadota</taxon>
        <taxon>Gammaproteobacteria</taxon>
        <taxon>Legionellales</taxon>
        <taxon>Legionellaceae</taxon>
        <taxon>Legionella</taxon>
    </lineage>
</organism>
<keyword evidence="2" id="KW-1185">Reference proteome</keyword>
<protein>
    <submittedName>
        <fullName evidence="1">Uncharacterized protein</fullName>
    </submittedName>
</protein>
<accession>A0A0W0VW79</accession>
<comment type="caution">
    <text evidence="1">The sequence shown here is derived from an EMBL/GenBank/DDBJ whole genome shotgun (WGS) entry which is preliminary data.</text>
</comment>
<evidence type="ECO:0000313" key="1">
    <source>
        <dbReference type="EMBL" id="KTD24241.1"/>
    </source>
</evidence>
<sequence length="209" mass="23775">MTPEELAARHPCLYHITAPGAGESIKQKGLLSTSCILDLYNIQGASRVNIELHRRPSEITLEHAQYGRIVINDNIPLTESALAKCLEDDLTPSDWLRLLNARVFFWASKQSLERHLNARLNCNRQREVIVVDTLSLAKAHAERMELSPINSGATLRKAARRGLKTFTPLLQYTLDEWRKLRGGRDDIREITVRNSVKDITNYIITIYTT</sequence>
<dbReference type="OrthoDB" id="154268at2"/>
<proteinExistence type="predicted"/>
<name>A0A0W0VW79_9GAMM</name>
<reference evidence="1 2" key="1">
    <citation type="submission" date="2015-11" db="EMBL/GenBank/DDBJ databases">
        <title>Genomic analysis of 38 Legionella species identifies large and diverse effector repertoires.</title>
        <authorList>
            <person name="Burstein D."/>
            <person name="Amaro F."/>
            <person name="Zusman T."/>
            <person name="Lifshitz Z."/>
            <person name="Cohen O."/>
            <person name="Gilbert J.A."/>
            <person name="Pupko T."/>
            <person name="Shuman H.A."/>
            <person name="Segal G."/>
        </authorList>
    </citation>
    <scope>NUCLEOTIDE SEQUENCE [LARGE SCALE GENOMIC DNA]</scope>
    <source>
        <strain evidence="1 2">PX-1-G2-E2</strain>
    </source>
</reference>
<dbReference type="Proteomes" id="UP000054908">
    <property type="component" value="Unassembled WGS sequence"/>
</dbReference>
<dbReference type="AlphaFoldDB" id="A0A0W0VW79"/>
<dbReference type="InterPro" id="IPR054271">
    <property type="entry name" value="DUF7002"/>
</dbReference>
<dbReference type="RefSeq" id="WP_058453766.1">
    <property type="nucleotide sequence ID" value="NZ_CAAAIB010000001.1"/>
</dbReference>
<dbReference type="EMBL" id="LNYL01000051">
    <property type="protein sequence ID" value="KTD24241.1"/>
    <property type="molecule type" value="Genomic_DNA"/>
</dbReference>